<organism evidence="5 6">
    <name type="scientific">Streptomyces sioyaensis</name>
    <dbReference type="NCBI Taxonomy" id="67364"/>
    <lineage>
        <taxon>Bacteria</taxon>
        <taxon>Bacillati</taxon>
        <taxon>Actinomycetota</taxon>
        <taxon>Actinomycetes</taxon>
        <taxon>Kitasatosporales</taxon>
        <taxon>Streptomycetaceae</taxon>
        <taxon>Streptomyces</taxon>
    </lineage>
</organism>
<dbReference type="GeneID" id="95776757"/>
<dbReference type="PANTHER" id="PTHR43464">
    <property type="entry name" value="METHYLTRANSFERASE"/>
    <property type="match status" value="1"/>
</dbReference>
<accession>A0A4Q1RBL5</accession>
<dbReference type="CDD" id="cd02440">
    <property type="entry name" value="AdoMet_MTases"/>
    <property type="match status" value="1"/>
</dbReference>
<evidence type="ECO:0000313" key="6">
    <source>
        <dbReference type="Proteomes" id="UP000289482"/>
    </source>
</evidence>
<dbReference type="EMBL" id="SDIF01000003">
    <property type="protein sequence ID" value="RXS70905.1"/>
    <property type="molecule type" value="Genomic_DNA"/>
</dbReference>
<dbReference type="Gene3D" id="3.40.50.150">
    <property type="entry name" value="Vaccinia Virus protein VP39"/>
    <property type="match status" value="1"/>
</dbReference>
<dbReference type="GO" id="GO:0008168">
    <property type="term" value="F:methyltransferase activity"/>
    <property type="evidence" value="ECO:0007669"/>
    <property type="project" value="UniProtKB-KW"/>
</dbReference>
<dbReference type="PANTHER" id="PTHR43464:SF19">
    <property type="entry name" value="UBIQUINONE BIOSYNTHESIS O-METHYLTRANSFERASE, MITOCHONDRIAL"/>
    <property type="match status" value="1"/>
</dbReference>
<keyword evidence="1 5" id="KW-0489">Methyltransferase</keyword>
<proteinExistence type="predicted"/>
<dbReference type="SUPFAM" id="SSF53335">
    <property type="entry name" value="S-adenosyl-L-methionine-dependent methyltransferases"/>
    <property type="match status" value="1"/>
</dbReference>
<dbReference type="AlphaFoldDB" id="A0A4Q1RBL5"/>
<evidence type="ECO:0000313" key="5">
    <source>
        <dbReference type="EMBL" id="RXS70905.1"/>
    </source>
</evidence>
<dbReference type="Proteomes" id="UP000289482">
    <property type="component" value="Unassembled WGS sequence"/>
</dbReference>
<keyword evidence="2 5" id="KW-0808">Transferase</keyword>
<evidence type="ECO:0000259" key="4">
    <source>
        <dbReference type="Pfam" id="PF13649"/>
    </source>
</evidence>
<dbReference type="Pfam" id="PF13649">
    <property type="entry name" value="Methyltransf_25"/>
    <property type="match status" value="1"/>
</dbReference>
<keyword evidence="6" id="KW-1185">Reference proteome</keyword>
<evidence type="ECO:0000256" key="1">
    <source>
        <dbReference type="ARBA" id="ARBA00022603"/>
    </source>
</evidence>
<dbReference type="RefSeq" id="WP_129244284.1">
    <property type="nucleotide sequence ID" value="NZ_JABZEL010000008.1"/>
</dbReference>
<evidence type="ECO:0000256" key="2">
    <source>
        <dbReference type="ARBA" id="ARBA00022679"/>
    </source>
</evidence>
<dbReference type="InterPro" id="IPR029063">
    <property type="entry name" value="SAM-dependent_MTases_sf"/>
</dbReference>
<protein>
    <submittedName>
        <fullName evidence="5">Class I SAM-dependent methyltransferase</fullName>
    </submittedName>
</protein>
<gene>
    <name evidence="5" type="ORF">EST54_01910</name>
</gene>
<dbReference type="GO" id="GO:0032259">
    <property type="term" value="P:methylation"/>
    <property type="evidence" value="ECO:0007669"/>
    <property type="project" value="UniProtKB-KW"/>
</dbReference>
<reference evidence="5 6" key="1">
    <citation type="submission" date="2019-01" db="EMBL/GenBank/DDBJ databases">
        <title>Draft genome sequences of the type strain Streptomyces sioyaensis DSM 40032 and its novel strain, TM32, a thermotolerant antibiotics-producing actinobacterium.</title>
        <authorList>
            <person name="Nakaew N."/>
            <person name="Lumyong S."/>
            <person name="Sloan W.T."/>
            <person name="Sungthong R."/>
        </authorList>
    </citation>
    <scope>NUCLEOTIDE SEQUENCE [LARGE SCALE GENOMIC DNA]</scope>
    <source>
        <strain evidence="5 6">DSM 40032</strain>
    </source>
</reference>
<sequence>MIPLGNIAYGRQFADFYDQVFPKDESADRTAAALAALVKEDGTALELGVGTGRIAIPLAQRIGSVVGVDSSPEMLDVLRRDVAQSTAHVVPVHADLCGYVDESEYALVYSVCGTLSMLLDAEQQRQAVRHAADRLAPGGHLVIETHHAAAVLALANGDRTATFFVPYPEPDTGLLTSWTFDTEASLWQASHIWFDHGTVRIGTELSRLTSPEEIGSYTAEAGLEPVGCHADWRGSPFTEKSPMFVGIYRKPERRR</sequence>
<comment type="caution">
    <text evidence="5">The sequence shown here is derived from an EMBL/GenBank/DDBJ whole genome shotgun (WGS) entry which is preliminary data.</text>
</comment>
<name>A0A4Q1RBL5_9ACTN</name>
<dbReference type="InterPro" id="IPR041698">
    <property type="entry name" value="Methyltransf_25"/>
</dbReference>
<evidence type="ECO:0000256" key="3">
    <source>
        <dbReference type="ARBA" id="ARBA00022691"/>
    </source>
</evidence>
<keyword evidence="3" id="KW-0949">S-adenosyl-L-methionine</keyword>
<feature type="domain" description="Methyltransferase" evidence="4">
    <location>
        <begin position="45"/>
        <end position="139"/>
    </location>
</feature>